<gene>
    <name evidence="1" type="ORF">B843_00470</name>
</gene>
<evidence type="ECO:0000313" key="1">
    <source>
        <dbReference type="EMBL" id="AHI21490.1"/>
    </source>
</evidence>
<evidence type="ECO:0008006" key="3">
    <source>
        <dbReference type="Google" id="ProtNLM"/>
    </source>
</evidence>
<keyword evidence="2" id="KW-1185">Reference proteome</keyword>
<protein>
    <recommendedName>
        <fullName evidence="3">Lipoprotein</fullName>
    </recommendedName>
</protein>
<dbReference type="KEGG" id="cvt:B843_00470"/>
<dbReference type="eggNOG" id="COG3266">
    <property type="taxonomic scope" value="Bacteria"/>
</dbReference>
<dbReference type="STRING" id="1224164.B843_00470"/>
<accession>W5XXU2</accession>
<dbReference type="HOGENOM" id="CLU_037716_2_0_11"/>
<sequence length="443" mass="47085">MSVLSVLMVSGCSSQTSSNVAAVAFRGAANTVMAQPWQDYFPDGGKAVVASQERVWEGAQKAVKEGLPLFVGEAPGAFGDVEKLSGEAKEDAPDDLVAAIAALDPAAPDSDGPVVLATAASDPTQVATARAAGAQIEELPVGDPRASSALTSGKQVVGLGSDFGTSERFADLVQLGSYGQVPGGGELLFPGRRMVALYGHPSGAALGALGEQPPAESVERVKELAAQYQPMESQPVVPAFEVIATVASSDPGPDGNYSTESDVEELRPYVEAITQAGGYAVLDLQPGRASFLEQAQLYQDLLRLPGVGLALDPEWQIGPDEAPMQRVGNTTAAQVNEVADWLSGFVRENRLPQKVLMLHQFQTQMIQDREAINTAHPELAFVLHADGHGTAEDKFYTWAKMREGLSPDYAMGWKNFIDEDTPMFTPEQTYDSVDPRPSFVSYQ</sequence>
<dbReference type="Proteomes" id="UP000019222">
    <property type="component" value="Chromosome"/>
</dbReference>
<organism evidence="1 2">
    <name type="scientific">Corynebacterium vitaeruminis DSM 20294</name>
    <dbReference type="NCBI Taxonomy" id="1224164"/>
    <lineage>
        <taxon>Bacteria</taxon>
        <taxon>Bacillati</taxon>
        <taxon>Actinomycetota</taxon>
        <taxon>Actinomycetes</taxon>
        <taxon>Mycobacteriales</taxon>
        <taxon>Corynebacteriaceae</taxon>
        <taxon>Corynebacterium</taxon>
    </lineage>
</organism>
<dbReference type="EMBL" id="CP004353">
    <property type="protein sequence ID" value="AHI21490.1"/>
    <property type="molecule type" value="Genomic_DNA"/>
</dbReference>
<proteinExistence type="predicted"/>
<dbReference type="AlphaFoldDB" id="W5XXU2"/>
<dbReference type="PATRIC" id="fig|1224164.3.peg.94"/>
<reference evidence="1 2" key="1">
    <citation type="submission" date="2013-02" db="EMBL/GenBank/DDBJ databases">
        <title>The complete genome sequence of Corynebacterium vitaeruminis DSM 20294.</title>
        <authorList>
            <person name="Ruckert C."/>
            <person name="Albersmeier A."/>
            <person name="Kalinowski J."/>
        </authorList>
    </citation>
    <scope>NUCLEOTIDE SEQUENCE [LARGE SCALE GENOMIC DNA]</scope>
    <source>
        <strain evidence="2">ATCC 10234</strain>
    </source>
</reference>
<evidence type="ECO:0000313" key="2">
    <source>
        <dbReference type="Proteomes" id="UP000019222"/>
    </source>
</evidence>
<name>W5XXU2_9CORY</name>